<dbReference type="InterPro" id="IPR052709">
    <property type="entry name" value="Transposase-MT_Hybrid"/>
</dbReference>
<gene>
    <name evidence="3" type="ORF">LAZ67_2003798</name>
</gene>
<evidence type="ECO:0000313" key="4">
    <source>
        <dbReference type="Proteomes" id="UP001235939"/>
    </source>
</evidence>
<reference evidence="3 4" key="1">
    <citation type="submission" date="2022-01" db="EMBL/GenBank/DDBJ databases">
        <title>A chromosomal length assembly of Cordylochernes scorpioides.</title>
        <authorList>
            <person name="Zeh D."/>
            <person name="Zeh J."/>
        </authorList>
    </citation>
    <scope>NUCLEOTIDE SEQUENCE [LARGE SCALE GENOMIC DNA]</scope>
    <source>
        <strain evidence="3">IN4F17</strain>
        <tissue evidence="3">Whole Body</tissue>
    </source>
</reference>
<protein>
    <recommendedName>
        <fullName evidence="2">Mos1 transposase HTH domain-containing protein</fullName>
    </recommendedName>
</protein>
<dbReference type="PANTHER" id="PTHR46060:SF1">
    <property type="entry name" value="MARINER MOS1 TRANSPOSASE-LIKE PROTEIN"/>
    <property type="match status" value="1"/>
</dbReference>
<dbReference type="EMBL" id="CP092864">
    <property type="protein sequence ID" value="UYV63345.1"/>
    <property type="molecule type" value="Genomic_DNA"/>
</dbReference>
<feature type="domain" description="Mos1 transposase HTH" evidence="2">
    <location>
        <begin position="210"/>
        <end position="254"/>
    </location>
</feature>
<dbReference type="InterPro" id="IPR001888">
    <property type="entry name" value="Transposase_1"/>
</dbReference>
<evidence type="ECO:0000259" key="2">
    <source>
        <dbReference type="Pfam" id="PF17906"/>
    </source>
</evidence>
<evidence type="ECO:0000256" key="1">
    <source>
        <dbReference type="SAM" id="MobiDB-lite"/>
    </source>
</evidence>
<feature type="region of interest" description="Disordered" evidence="1">
    <location>
        <begin position="1"/>
        <end position="27"/>
    </location>
</feature>
<dbReference type="Gene3D" id="1.10.10.1450">
    <property type="match status" value="1"/>
</dbReference>
<evidence type="ECO:0000313" key="3">
    <source>
        <dbReference type="EMBL" id="UYV63345.1"/>
    </source>
</evidence>
<dbReference type="PANTHER" id="PTHR46060">
    <property type="entry name" value="MARINER MOS1 TRANSPOSASE-LIKE PROTEIN"/>
    <property type="match status" value="1"/>
</dbReference>
<keyword evidence="4" id="KW-1185">Reference proteome</keyword>
<proteinExistence type="predicted"/>
<sequence>MFSEGREDVNDEGRAGRPSTSTTDEKINEVEKMILANRRITVREVAEDVNISIGSCHSIFINDLSMRRVAAKFVPKLLNCDQKQHRMNIANEMLDSGRDDPNLLQRVITGDEVGVYGYYVETKAQSSQWKLPHEPRPKEARQVRSNVKVLLTVFFDCRGVVHHEFLSQGRTVNKEYYLRYVRARQSYSNLFKGYTLRCGDFTTEQKLKQRIFIEFCVKLQISATDTFEMLNEAFPNNAPKRTTVFEWHSRFKAGGISIEDDPRQGRPTFQRTDENVQKITDLMKENPRTTLLELEQDTGISKTTIGRIVTEDLRLKKTPAKFIPRFLTNEQKLCRLATCEDMLEMTRTDPEWKDKIITGDETWVYGYDPETKRQSAEWRGQGEPRPKKSRILKSRNKVLLVAFLDNKGIVHHEYLPAGQTVIKEMYLSILRRLREAIRKKRPEKWTNGDWILHHDNARPHTAHLVTSFLAKNGTEILPQPPYFPDIAPSDFFLFPKLKAVLKGRHFDTREDIIEKSLLALKSIPKEAYKNRFDNWEKRWRWCVEARGDYFEKF</sequence>
<dbReference type="InterPro" id="IPR041426">
    <property type="entry name" value="Mos1_HTH"/>
</dbReference>
<dbReference type="Gene3D" id="3.30.420.10">
    <property type="entry name" value="Ribonuclease H-like superfamily/Ribonuclease H"/>
    <property type="match status" value="2"/>
</dbReference>
<accession>A0ABY6K7V1</accession>
<dbReference type="Pfam" id="PF01359">
    <property type="entry name" value="Transposase_1"/>
    <property type="match status" value="2"/>
</dbReference>
<feature type="compositionally biased region" description="Basic and acidic residues" evidence="1">
    <location>
        <begin position="1"/>
        <end position="15"/>
    </location>
</feature>
<organism evidence="3 4">
    <name type="scientific">Cordylochernes scorpioides</name>
    <dbReference type="NCBI Taxonomy" id="51811"/>
    <lineage>
        <taxon>Eukaryota</taxon>
        <taxon>Metazoa</taxon>
        <taxon>Ecdysozoa</taxon>
        <taxon>Arthropoda</taxon>
        <taxon>Chelicerata</taxon>
        <taxon>Arachnida</taxon>
        <taxon>Pseudoscorpiones</taxon>
        <taxon>Cheliferoidea</taxon>
        <taxon>Chernetidae</taxon>
        <taxon>Cordylochernes</taxon>
    </lineage>
</organism>
<dbReference type="Pfam" id="PF17906">
    <property type="entry name" value="HTH_48"/>
    <property type="match status" value="1"/>
</dbReference>
<dbReference type="Proteomes" id="UP001235939">
    <property type="component" value="Chromosome 02"/>
</dbReference>
<dbReference type="InterPro" id="IPR036397">
    <property type="entry name" value="RNaseH_sf"/>
</dbReference>
<name>A0ABY6K7V1_9ARAC</name>